<feature type="region of interest" description="Disordered" evidence="1">
    <location>
        <begin position="1"/>
        <end position="76"/>
    </location>
</feature>
<keyword evidence="2" id="KW-0472">Membrane</keyword>
<keyword evidence="2" id="KW-1133">Transmembrane helix</keyword>
<evidence type="ECO:0000313" key="4">
    <source>
        <dbReference type="Proteomes" id="UP001217754"/>
    </source>
</evidence>
<dbReference type="EMBL" id="CP119962">
    <property type="protein sequence ID" value="WFD39987.1"/>
    <property type="molecule type" value="Genomic_DNA"/>
</dbReference>
<accession>A0AAF0JAM7</accession>
<evidence type="ECO:0000256" key="2">
    <source>
        <dbReference type="SAM" id="Phobius"/>
    </source>
</evidence>
<name>A0AAF0JAM7_9BASI</name>
<organism evidence="3 4">
    <name type="scientific">Malassezia japonica</name>
    <dbReference type="NCBI Taxonomy" id="223818"/>
    <lineage>
        <taxon>Eukaryota</taxon>
        <taxon>Fungi</taxon>
        <taxon>Dikarya</taxon>
        <taxon>Basidiomycota</taxon>
        <taxon>Ustilaginomycotina</taxon>
        <taxon>Malasseziomycetes</taxon>
        <taxon>Malasseziales</taxon>
        <taxon>Malasseziaceae</taxon>
        <taxon>Malassezia</taxon>
    </lineage>
</organism>
<sequence length="418" mass="46112">MSAYGSQSYPAPESYRDSGEGWGDHATYPQSYDEHSAYPQPYGEEYATYSQTHGEEQAASAWAIQSDDEEDDAEIDSDEDWDVYRDFNNMSQSQKPEGVAVVPVPQRDQDSLPSRRTATIGGIPPHHTRRSGPHLVSFQDTSGAYPVTFSDKHVHEMQGSTADLSRGYSFANDDSRPFAHDLGDSALELAPLGEEFTSDEHERMTRKNQRQRWKYSQLGAVDSWLKGYKPICGWFGPRAAVAIGFAFVVVLGIALYFVVPRVPSVSLITNQPLKPRDGEGAMNITGFPTGFVMNGTLSMRLDNTDGWIPSHLKSLNAVVKYKPAKTKVGEGKISGNWIAGRKVSSLSVPIYFNYKSLNSTGDETQLAFQGACAHPYRGVTRTNLDLTVEITTDIQAVPGTQKSTMDLTSYACPWVLPN</sequence>
<feature type="transmembrane region" description="Helical" evidence="2">
    <location>
        <begin position="239"/>
        <end position="259"/>
    </location>
</feature>
<dbReference type="GeneID" id="85226620"/>
<keyword evidence="4" id="KW-1185">Reference proteome</keyword>
<dbReference type="Proteomes" id="UP001217754">
    <property type="component" value="Chromosome 5"/>
</dbReference>
<evidence type="ECO:0000313" key="3">
    <source>
        <dbReference type="EMBL" id="WFD39987.1"/>
    </source>
</evidence>
<evidence type="ECO:0000256" key="1">
    <source>
        <dbReference type="SAM" id="MobiDB-lite"/>
    </source>
</evidence>
<keyword evidence="2" id="KW-0812">Transmembrane</keyword>
<proteinExistence type="predicted"/>
<dbReference type="AlphaFoldDB" id="A0AAF0JAM7"/>
<reference evidence="3" key="1">
    <citation type="submission" date="2023-03" db="EMBL/GenBank/DDBJ databases">
        <title>Mating type loci evolution in Malassezia.</title>
        <authorList>
            <person name="Coelho M.A."/>
        </authorList>
    </citation>
    <scope>NUCLEOTIDE SEQUENCE</scope>
    <source>
        <strain evidence="3">CBS 9431</strain>
    </source>
</reference>
<feature type="compositionally biased region" description="Acidic residues" evidence="1">
    <location>
        <begin position="66"/>
        <end position="76"/>
    </location>
</feature>
<feature type="region of interest" description="Disordered" evidence="1">
    <location>
        <begin position="94"/>
        <end position="132"/>
    </location>
</feature>
<protein>
    <submittedName>
        <fullName evidence="3">Uncharacterized protein</fullName>
    </submittedName>
</protein>
<gene>
    <name evidence="3" type="ORF">MJAP1_002969</name>
</gene>
<dbReference type="RefSeq" id="XP_060122884.1">
    <property type="nucleotide sequence ID" value="XM_060266901.1"/>
</dbReference>
<feature type="compositionally biased region" description="Basic and acidic residues" evidence="1">
    <location>
        <begin position="14"/>
        <end position="23"/>
    </location>
</feature>